<feature type="region of interest" description="Disordered" evidence="2">
    <location>
        <begin position="1"/>
        <end position="25"/>
    </location>
</feature>
<reference evidence="4" key="1">
    <citation type="submission" date="2014-03" db="EMBL/GenBank/DDBJ databases">
        <title>The Genome Sequence of Puccinia striiformis f. sp. tritici PST-78.</title>
        <authorList>
            <consortium name="The Broad Institute Genome Sequencing Platform"/>
            <person name="Cuomo C."/>
            <person name="Hulbert S."/>
            <person name="Chen X."/>
            <person name="Walker B."/>
            <person name="Young S.K."/>
            <person name="Zeng Q."/>
            <person name="Gargeya S."/>
            <person name="Fitzgerald M."/>
            <person name="Haas B."/>
            <person name="Abouelleil A."/>
            <person name="Alvarado L."/>
            <person name="Arachchi H.M."/>
            <person name="Berlin A.M."/>
            <person name="Chapman S.B."/>
            <person name="Goldberg J."/>
            <person name="Griggs A."/>
            <person name="Gujja S."/>
            <person name="Hansen M."/>
            <person name="Howarth C."/>
            <person name="Imamovic A."/>
            <person name="Larimer J."/>
            <person name="McCowan C."/>
            <person name="Montmayeur A."/>
            <person name="Murphy C."/>
            <person name="Neiman D."/>
            <person name="Pearson M."/>
            <person name="Priest M."/>
            <person name="Roberts A."/>
            <person name="Saif S."/>
            <person name="Shea T."/>
            <person name="Sisk P."/>
            <person name="Sykes S."/>
            <person name="Wortman J."/>
            <person name="Nusbaum C."/>
            <person name="Birren B."/>
        </authorList>
    </citation>
    <scope>NUCLEOTIDE SEQUENCE [LARGE SCALE GENOMIC DNA]</scope>
    <source>
        <strain evidence="4">race PST-78</strain>
    </source>
</reference>
<evidence type="ECO:0000256" key="1">
    <source>
        <dbReference type="SAM" id="Coils"/>
    </source>
</evidence>
<dbReference type="AlphaFoldDB" id="A0A0L0VLN3"/>
<keyword evidence="4" id="KW-1185">Reference proteome</keyword>
<accession>A0A0L0VLN3</accession>
<sequence length="154" mass="17433">MDAPKQPENGSSNQTPGHFGHPKESKMDIAAFLRGLLELQNTSILQAKEDQKTILADRQEDTERLAAFEKELLRLRVQVDSVEQKPSTYLGIVFDQLRSSKLKSKDNCRQDQDSSRWRTYQQDKHSGCLLRKICLPNQGFVGRLSNEANGLCAT</sequence>
<evidence type="ECO:0000313" key="4">
    <source>
        <dbReference type="Proteomes" id="UP000054564"/>
    </source>
</evidence>
<keyword evidence="1" id="KW-0175">Coiled coil</keyword>
<dbReference type="Proteomes" id="UP000054564">
    <property type="component" value="Unassembled WGS sequence"/>
</dbReference>
<comment type="caution">
    <text evidence="3">The sequence shown here is derived from an EMBL/GenBank/DDBJ whole genome shotgun (WGS) entry which is preliminary data.</text>
</comment>
<dbReference type="EMBL" id="AJIL01000041">
    <property type="protein sequence ID" value="KNE99909.1"/>
    <property type="molecule type" value="Genomic_DNA"/>
</dbReference>
<proteinExistence type="predicted"/>
<evidence type="ECO:0000313" key="3">
    <source>
        <dbReference type="EMBL" id="KNE99909.1"/>
    </source>
</evidence>
<evidence type="ECO:0000256" key="2">
    <source>
        <dbReference type="SAM" id="MobiDB-lite"/>
    </source>
</evidence>
<name>A0A0L0VLN3_9BASI</name>
<feature type="coiled-coil region" evidence="1">
    <location>
        <begin position="58"/>
        <end position="85"/>
    </location>
</feature>
<organism evidence="3 4">
    <name type="scientific">Puccinia striiformis f. sp. tritici PST-78</name>
    <dbReference type="NCBI Taxonomy" id="1165861"/>
    <lineage>
        <taxon>Eukaryota</taxon>
        <taxon>Fungi</taxon>
        <taxon>Dikarya</taxon>
        <taxon>Basidiomycota</taxon>
        <taxon>Pucciniomycotina</taxon>
        <taxon>Pucciniomycetes</taxon>
        <taxon>Pucciniales</taxon>
        <taxon>Pucciniaceae</taxon>
        <taxon>Puccinia</taxon>
    </lineage>
</organism>
<gene>
    <name evidence="3" type="ORF">PSTG_06762</name>
</gene>
<protein>
    <submittedName>
        <fullName evidence="3">Uncharacterized protein</fullName>
    </submittedName>
</protein>